<evidence type="ECO:0000256" key="5">
    <source>
        <dbReference type="ARBA" id="ARBA00023203"/>
    </source>
</evidence>
<dbReference type="Proteomes" id="UP000034805">
    <property type="component" value="Unassembled WGS sequence"/>
</dbReference>
<evidence type="ECO:0000256" key="6">
    <source>
        <dbReference type="ARBA" id="ARBA00023212"/>
    </source>
</evidence>
<evidence type="ECO:0000259" key="10">
    <source>
        <dbReference type="PROSITE" id="PS51306"/>
    </source>
</evidence>
<proteinExistence type="inferred from homology"/>
<feature type="region of interest" description="Disordered" evidence="9">
    <location>
        <begin position="165"/>
        <end position="187"/>
    </location>
</feature>
<dbReference type="GO" id="GO:0051015">
    <property type="term" value="F:actin filament binding"/>
    <property type="evidence" value="ECO:0007669"/>
    <property type="project" value="InterPro"/>
</dbReference>
<dbReference type="PROSITE" id="PS51307">
    <property type="entry name" value="ASD2"/>
    <property type="match status" value="1"/>
</dbReference>
<feature type="region of interest" description="Disordered" evidence="9">
    <location>
        <begin position="515"/>
        <end position="666"/>
    </location>
</feature>
<evidence type="ECO:0000256" key="8">
    <source>
        <dbReference type="SAM" id="Coils"/>
    </source>
</evidence>
<dbReference type="Gene3D" id="6.10.250.3120">
    <property type="match status" value="1"/>
</dbReference>
<evidence type="ECO:0008006" key="14">
    <source>
        <dbReference type="Google" id="ProtNLM"/>
    </source>
</evidence>
<gene>
    <name evidence="12" type="ORF">Z043_122246</name>
</gene>
<feature type="domain" description="ASD2" evidence="11">
    <location>
        <begin position="671"/>
        <end position="944"/>
    </location>
</feature>
<comment type="similarity">
    <text evidence="2">Belongs to the shroom family.</text>
</comment>
<dbReference type="InterPro" id="IPR014800">
    <property type="entry name" value="ASD1_dom"/>
</dbReference>
<evidence type="ECO:0000256" key="9">
    <source>
        <dbReference type="SAM" id="MobiDB-lite"/>
    </source>
</evidence>
<dbReference type="Pfam" id="PF08688">
    <property type="entry name" value="ASD1"/>
    <property type="match status" value="1"/>
</dbReference>
<dbReference type="Pfam" id="PF08687">
    <property type="entry name" value="ASD2"/>
    <property type="match status" value="1"/>
</dbReference>
<protein>
    <recommendedName>
        <fullName evidence="14">Protein Shroom1-like</fullName>
    </recommendedName>
</protein>
<evidence type="ECO:0000313" key="12">
    <source>
        <dbReference type="EMBL" id="KPP59800.1"/>
    </source>
</evidence>
<feature type="compositionally biased region" description="Basic and acidic residues" evidence="9">
    <location>
        <begin position="629"/>
        <end position="642"/>
    </location>
</feature>
<feature type="compositionally biased region" description="Low complexity" evidence="9">
    <location>
        <begin position="591"/>
        <end position="601"/>
    </location>
</feature>
<name>A0A0P7TG53_SCLFO</name>
<evidence type="ECO:0000256" key="7">
    <source>
        <dbReference type="PROSITE-ProRule" id="PRU00637"/>
    </source>
</evidence>
<dbReference type="EMBL" id="JARO02011570">
    <property type="protein sequence ID" value="KPP59800.1"/>
    <property type="molecule type" value="Genomic_DNA"/>
</dbReference>
<dbReference type="GO" id="GO:0005912">
    <property type="term" value="C:adherens junction"/>
    <property type="evidence" value="ECO:0007669"/>
    <property type="project" value="TreeGrafter"/>
</dbReference>
<dbReference type="PANTHER" id="PTHR15012">
    <property type="entry name" value="APICAL PROTEIN/SHROOM-RELATED"/>
    <property type="match status" value="1"/>
</dbReference>
<evidence type="ECO:0000256" key="1">
    <source>
        <dbReference type="ARBA" id="ARBA00004245"/>
    </source>
</evidence>
<dbReference type="PANTHER" id="PTHR15012:SF37">
    <property type="entry name" value="PROTEIN SHROOM1"/>
    <property type="match status" value="1"/>
</dbReference>
<dbReference type="GO" id="GO:0007015">
    <property type="term" value="P:actin filament organization"/>
    <property type="evidence" value="ECO:0007669"/>
    <property type="project" value="TreeGrafter"/>
</dbReference>
<dbReference type="GO" id="GO:0016324">
    <property type="term" value="C:apical plasma membrane"/>
    <property type="evidence" value="ECO:0007669"/>
    <property type="project" value="TreeGrafter"/>
</dbReference>
<evidence type="ECO:0000259" key="11">
    <source>
        <dbReference type="PROSITE" id="PS51307"/>
    </source>
</evidence>
<reference evidence="12 13" key="1">
    <citation type="submission" date="2015-08" db="EMBL/GenBank/DDBJ databases">
        <title>The genome of the Asian arowana (Scleropages formosus).</title>
        <authorList>
            <person name="Tan M.H."/>
            <person name="Gan H.M."/>
            <person name="Croft L.J."/>
            <person name="Austin C.M."/>
        </authorList>
    </citation>
    <scope>NUCLEOTIDE SEQUENCE [LARGE SCALE GENOMIC DNA]</scope>
    <source>
        <strain evidence="12">Aro1</strain>
    </source>
</reference>
<keyword evidence="8" id="KW-0175">Coiled coil</keyword>
<keyword evidence="6" id="KW-0206">Cytoskeleton</keyword>
<feature type="compositionally biased region" description="Basic and acidic residues" evidence="9">
    <location>
        <begin position="520"/>
        <end position="535"/>
    </location>
</feature>
<evidence type="ECO:0000313" key="13">
    <source>
        <dbReference type="Proteomes" id="UP000034805"/>
    </source>
</evidence>
<dbReference type="InterPro" id="IPR014799">
    <property type="entry name" value="ASD2_dom"/>
</dbReference>
<feature type="region of interest" description="Disordered" evidence="9">
    <location>
        <begin position="389"/>
        <end position="414"/>
    </location>
</feature>
<evidence type="ECO:0000256" key="3">
    <source>
        <dbReference type="ARBA" id="ARBA00022490"/>
    </source>
</evidence>
<keyword evidence="4" id="KW-0493">Microtubule</keyword>
<evidence type="ECO:0000256" key="2">
    <source>
        <dbReference type="ARBA" id="ARBA00006469"/>
    </source>
</evidence>
<dbReference type="GO" id="GO:0043296">
    <property type="term" value="C:apical junction complex"/>
    <property type="evidence" value="ECO:0007669"/>
    <property type="project" value="TreeGrafter"/>
</dbReference>
<dbReference type="GO" id="GO:0005874">
    <property type="term" value="C:microtubule"/>
    <property type="evidence" value="ECO:0007669"/>
    <property type="project" value="UniProtKB-KW"/>
</dbReference>
<keyword evidence="5 7" id="KW-0009">Actin-binding</keyword>
<dbReference type="GO" id="GO:0030864">
    <property type="term" value="C:cortical actin cytoskeleton"/>
    <property type="evidence" value="ECO:0007669"/>
    <property type="project" value="TreeGrafter"/>
</dbReference>
<feature type="coiled-coil region" evidence="8">
    <location>
        <begin position="767"/>
        <end position="801"/>
    </location>
</feature>
<comment type="subcellular location">
    <subcellularLocation>
        <location evidence="1">Cytoplasm</location>
        <location evidence="1">Cytoskeleton</location>
    </subcellularLocation>
</comment>
<evidence type="ECO:0000256" key="4">
    <source>
        <dbReference type="ARBA" id="ARBA00022701"/>
    </source>
</evidence>
<feature type="compositionally biased region" description="Polar residues" evidence="9">
    <location>
        <begin position="546"/>
        <end position="558"/>
    </location>
</feature>
<keyword evidence="3" id="KW-0963">Cytoplasm</keyword>
<accession>A0A0P7TG53</accession>
<sequence>MTSSLQNLDKTNVCSNADCGMAVSRQPLGNTDTDKINRETVQMMRRVRGESMGSLTCISKNENGAMVNNKEMRPNEVSDSRLRCDSCSSCMIQLNELPLDGIQEVGYTNMNLGSLLNDSAKKNLMGAQSNVLMDNASKKTDPQPSFPLRLVQEPKGMPSAVSFVSLSQDPTGRPENPECPRLDLQGKENFPQPQVARIGARRRLTSEQKKLCYSDPEKLHQIEDTPTYRLYGSTDSCKEDLLCKDDLSQRGLVATRRKIFETKGRALSASCLSQTSLKQLQHKAVQAYMERKMDQKPTEAQQTGVQTPSKRHSMAGKVSECNCDSVCRQVAPRKKLTRPLSASRLLDNSSRSSDYPDLSLTISSECCCCREMPCSVEKSASTENLLKQTKPQHFSQTRSASTPHAFQSGNAPSDSLPVCNEMLSSQKKVEGRSSVLNTRTGSGPESRRGWAFLEEPEVQHFGEPLACFRSLEKPEQPSSRLAAHAREKRSISFFSEREQNWRTLMRRKQFFKQESAPQLRVREELGGDGSRDRAHSKAQAIPEGAQLSSTGGSLSHSIPSLSDTDSPLSPPVHAQESARRVLDRAKSAYLPSPSKSRSSPRVKAALPVQPLPVEQSVDDPEEIFGSFQESKKETIQSRRWMKEEEEEGVSVDEPEPAASSTARTKPTCQWEDLVEAVVAEDPSLAPLLFPAGNRNTAMKLMEQLLSEDTLLMEDHYRRKEAQNSKRTLTEDRSGMDSLDINAFSNGACPTCEDQTKETDQIRRSDLTEKKKLLVACIEQRLQELEKQRGALREEARANRERADTIAALVQEKCLPAEFERYSQFVGDLERVVSLLLCLSARLARVENALSSVDQHTDAEEKESLDSRHRLLCKQRDDAKDLRDNLGKREQVVSSILARYLTAEQLQEYRRFVQTTASLLILQKDLDERQRLGEEQLQSLRSSLPLRTAVLGY</sequence>
<comment type="caution">
    <text evidence="12">The sequence shown here is derived from an EMBL/GenBank/DDBJ whole genome shotgun (WGS) entry which is preliminary data.</text>
</comment>
<dbReference type="AlphaFoldDB" id="A0A0P7TG53"/>
<dbReference type="PROSITE" id="PS51306">
    <property type="entry name" value="ASD1"/>
    <property type="match status" value="1"/>
</dbReference>
<dbReference type="InterPro" id="IPR027685">
    <property type="entry name" value="Shroom_fam"/>
</dbReference>
<feature type="compositionally biased region" description="Acidic residues" evidence="9">
    <location>
        <begin position="643"/>
        <end position="655"/>
    </location>
</feature>
<feature type="compositionally biased region" description="Basic and acidic residues" evidence="9">
    <location>
        <begin position="576"/>
        <end position="586"/>
    </location>
</feature>
<feature type="compositionally biased region" description="Basic and acidic residues" evidence="9">
    <location>
        <begin position="175"/>
        <end position="186"/>
    </location>
</feature>
<feature type="compositionally biased region" description="Polar residues" evidence="9">
    <location>
        <begin position="389"/>
        <end position="413"/>
    </location>
</feature>
<organism evidence="12 13">
    <name type="scientific">Scleropages formosus</name>
    <name type="common">Asian bonytongue</name>
    <name type="synonym">Osteoglossum formosum</name>
    <dbReference type="NCBI Taxonomy" id="113540"/>
    <lineage>
        <taxon>Eukaryota</taxon>
        <taxon>Metazoa</taxon>
        <taxon>Chordata</taxon>
        <taxon>Craniata</taxon>
        <taxon>Vertebrata</taxon>
        <taxon>Euteleostomi</taxon>
        <taxon>Actinopterygii</taxon>
        <taxon>Neopterygii</taxon>
        <taxon>Teleostei</taxon>
        <taxon>Osteoglossocephala</taxon>
        <taxon>Osteoglossomorpha</taxon>
        <taxon>Osteoglossiformes</taxon>
        <taxon>Osteoglossidae</taxon>
        <taxon>Scleropages</taxon>
    </lineage>
</organism>
<feature type="domain" description="ASD1" evidence="10">
    <location>
        <begin position="124"/>
        <end position="223"/>
    </location>
</feature>